<evidence type="ECO:0000256" key="5">
    <source>
        <dbReference type="ARBA" id="ARBA00023139"/>
    </source>
</evidence>
<accession>W5SK00</accession>
<dbReference type="HOGENOM" id="CLU_054711_0_0_12"/>
<dbReference type="SUPFAM" id="SSF74748">
    <property type="entry name" value="Variable surface antigen VlsE"/>
    <property type="match status" value="1"/>
</dbReference>
<dbReference type="Pfam" id="PF00921">
    <property type="entry name" value="Lipoprotein_2"/>
    <property type="match status" value="1"/>
</dbReference>
<evidence type="ECO:0000313" key="9">
    <source>
        <dbReference type="EMBL" id="AHH06973.1"/>
    </source>
</evidence>
<keyword evidence="5 8" id="KW-0564">Palmitate</keyword>
<keyword evidence="9" id="KW-0614">Plasmid</keyword>
<keyword evidence="7 8" id="KW-0449">Lipoprotein</keyword>
<keyword evidence="4 8" id="KW-0472">Membrane</keyword>
<proteinExistence type="predicted"/>
<organism evidence="9">
    <name type="scientific">Borrelia crocidurae DOU</name>
    <dbReference type="NCBI Taxonomy" id="1293575"/>
    <lineage>
        <taxon>Bacteria</taxon>
        <taxon>Pseudomonadati</taxon>
        <taxon>Spirochaetota</taxon>
        <taxon>Spirochaetia</taxon>
        <taxon>Spirochaetales</taxon>
        <taxon>Borreliaceae</taxon>
        <taxon>Borrelia</taxon>
    </lineage>
</organism>
<dbReference type="AlphaFoldDB" id="W5SK00"/>
<keyword evidence="6 8" id="KW-0998">Cell outer membrane</keyword>
<evidence type="ECO:0000256" key="1">
    <source>
        <dbReference type="ARBA" id="ARBA00003932"/>
    </source>
</evidence>
<dbReference type="InterPro" id="IPR000680">
    <property type="entry name" value="Borrelia_lipo"/>
</dbReference>
<evidence type="ECO:0000256" key="2">
    <source>
        <dbReference type="ARBA" id="ARBA00004459"/>
    </source>
</evidence>
<evidence type="ECO:0000256" key="7">
    <source>
        <dbReference type="ARBA" id="ARBA00023288"/>
    </source>
</evidence>
<dbReference type="EMBL" id="CP004276">
    <property type="protein sequence ID" value="AHH06973.1"/>
    <property type="molecule type" value="Genomic_DNA"/>
</dbReference>
<gene>
    <name evidence="9" type="ORF">BCD_0907</name>
</gene>
<evidence type="ECO:0000256" key="8">
    <source>
        <dbReference type="RuleBase" id="RU363105"/>
    </source>
</evidence>
<reference evidence="9" key="1">
    <citation type="submission" date="2013-02" db="EMBL/GenBank/DDBJ databases">
        <title>Comparative genomics of Borrelia species.</title>
        <authorList>
            <person name="Schwan T.G."/>
            <person name="Raffel S.J."/>
            <person name="Porcella S.F."/>
        </authorList>
    </citation>
    <scope>NUCLEOTIDE SEQUENCE</scope>
    <source>
        <strain evidence="9">DOU</strain>
        <plasmid evidence="9">unnamed</plasmid>
    </source>
</reference>
<keyword evidence="3" id="KW-0732">Signal</keyword>
<geneLocation type="plasmid" evidence="9">
    <name>unnamed</name>
</geneLocation>
<name>W5SK00_9SPIR</name>
<comment type="subcellular location">
    <subcellularLocation>
        <location evidence="2 8">Cell outer membrane</location>
        <topology evidence="2 8">Lipid-anchor</topology>
    </subcellularLocation>
</comment>
<comment type="function">
    <text evidence="1 8">The Vlp and Vsp proteins are antigenically distinct proteins, only one vlp or vsp gene is transcriptionally active at any one time. Switching between these genes is a mechanism of host immune response evasion.</text>
</comment>
<evidence type="ECO:0000256" key="3">
    <source>
        <dbReference type="ARBA" id="ARBA00022729"/>
    </source>
</evidence>
<protein>
    <recommendedName>
        <fullName evidence="8">Variable large protein</fullName>
    </recommendedName>
</protein>
<dbReference type="GO" id="GO:0009279">
    <property type="term" value="C:cell outer membrane"/>
    <property type="evidence" value="ECO:0007669"/>
    <property type="project" value="UniProtKB-SubCell"/>
</dbReference>
<sequence>MDIFVSFGDMITGTLGIKADTKKSDIGVYFIKISETMKVVKGKLGEILEQNGKYEKVKSKVEEFIEQIGKIEEGAEEAAKGANGTDAIGNAVKDQEAVPADVASINSLVKGIKGIVGVVLKKDEGNAEATKTGDTEQKSIGKLFSSKKDTDGTEAQAAAVGATIGAVSGADILQAIVKSGEATSEAKIETANDAANIAAAKVEESKSLNAAKKDAVIAGGIVLRAMGKAGKFVAKKDEDKSVFAINGAVASAVNKVLSTLVIAIRNKVDEGLKEINEVLGEIKQGENPVSKFSE</sequence>
<evidence type="ECO:0000256" key="4">
    <source>
        <dbReference type="ARBA" id="ARBA00023136"/>
    </source>
</evidence>
<evidence type="ECO:0000256" key="6">
    <source>
        <dbReference type="ARBA" id="ARBA00023237"/>
    </source>
</evidence>